<proteinExistence type="predicted"/>
<dbReference type="EMBL" id="FWYF01000002">
    <property type="protein sequence ID" value="SMD35363.1"/>
    <property type="molecule type" value="Genomic_DNA"/>
</dbReference>
<dbReference type="Proteomes" id="UP000192472">
    <property type="component" value="Unassembled WGS sequence"/>
</dbReference>
<evidence type="ECO:0000313" key="2">
    <source>
        <dbReference type="Proteomes" id="UP000192472"/>
    </source>
</evidence>
<gene>
    <name evidence="1" type="ORF">SAMN04488029_2473</name>
</gene>
<name>A0A1W2GFE1_REIFA</name>
<keyword evidence="2" id="KW-1185">Reference proteome</keyword>
<sequence>MKNIIIIVILTYLFGTTCMCQNINDQELIQSFLNEITSNQDITLEEFSKKGIFASSINQEVEAQQERESLFSLLAQSVQDEINGCKSLDDRVEILTLEESKRLKSFDEDLEIPDKGKVYILFCGNSVITRMLIIDNKIAAISTLNKSGKLFFALL</sequence>
<evidence type="ECO:0000313" key="1">
    <source>
        <dbReference type="EMBL" id="SMD35363.1"/>
    </source>
</evidence>
<reference evidence="1 2" key="1">
    <citation type="submission" date="2017-04" db="EMBL/GenBank/DDBJ databases">
        <authorList>
            <person name="Afonso C.L."/>
            <person name="Miller P.J."/>
            <person name="Scott M.A."/>
            <person name="Spackman E."/>
            <person name="Goraichik I."/>
            <person name="Dimitrov K.M."/>
            <person name="Suarez D.L."/>
            <person name="Swayne D.E."/>
        </authorList>
    </citation>
    <scope>NUCLEOTIDE SEQUENCE [LARGE SCALE GENOMIC DNA]</scope>
    <source>
        <strain evidence="1 2">DSM 26133</strain>
    </source>
</reference>
<dbReference type="RefSeq" id="WP_139793860.1">
    <property type="nucleotide sequence ID" value="NZ_FWYF01000002.1"/>
</dbReference>
<organism evidence="1 2">
    <name type="scientific">Reichenbachiella faecimaris</name>
    <dbReference type="NCBI Taxonomy" id="692418"/>
    <lineage>
        <taxon>Bacteria</taxon>
        <taxon>Pseudomonadati</taxon>
        <taxon>Bacteroidota</taxon>
        <taxon>Cytophagia</taxon>
        <taxon>Cytophagales</taxon>
        <taxon>Reichenbachiellaceae</taxon>
        <taxon>Reichenbachiella</taxon>
    </lineage>
</organism>
<evidence type="ECO:0008006" key="3">
    <source>
        <dbReference type="Google" id="ProtNLM"/>
    </source>
</evidence>
<protein>
    <recommendedName>
        <fullName evidence="3">DUF4252 domain-containing protein</fullName>
    </recommendedName>
</protein>
<accession>A0A1W2GFE1</accession>
<dbReference type="AlphaFoldDB" id="A0A1W2GFE1"/>